<dbReference type="InterPro" id="IPR012901">
    <property type="entry name" value="CARME"/>
</dbReference>
<dbReference type="PANTHER" id="PTHR12303">
    <property type="entry name" value="CARNOSINE N-METHYLTRANSFERASE"/>
    <property type="match status" value="1"/>
</dbReference>
<accession>A0ABP0ZH31</accession>
<dbReference type="SMART" id="SM01296">
    <property type="entry name" value="N2227"/>
    <property type="match status" value="1"/>
</dbReference>
<dbReference type="GeneID" id="92205861"/>
<evidence type="ECO:0000313" key="2">
    <source>
        <dbReference type="Proteomes" id="UP001497383"/>
    </source>
</evidence>
<name>A0ABP0ZH31_9ASCO</name>
<evidence type="ECO:0000313" key="1">
    <source>
        <dbReference type="EMBL" id="CAK9436107.1"/>
    </source>
</evidence>
<proteinExistence type="predicted"/>
<reference evidence="1 2" key="1">
    <citation type="submission" date="2024-03" db="EMBL/GenBank/DDBJ databases">
        <authorList>
            <person name="Brejova B."/>
        </authorList>
    </citation>
    <scope>NUCLEOTIDE SEQUENCE [LARGE SCALE GENOMIC DNA]</scope>
    <source>
        <strain evidence="1 2">CBS 14171</strain>
    </source>
</reference>
<organism evidence="1 2">
    <name type="scientific">Lodderomyces beijingensis</name>
    <dbReference type="NCBI Taxonomy" id="1775926"/>
    <lineage>
        <taxon>Eukaryota</taxon>
        <taxon>Fungi</taxon>
        <taxon>Dikarya</taxon>
        <taxon>Ascomycota</taxon>
        <taxon>Saccharomycotina</taxon>
        <taxon>Pichiomycetes</taxon>
        <taxon>Debaryomycetaceae</taxon>
        <taxon>Candida/Lodderomyces clade</taxon>
        <taxon>Lodderomyces</taxon>
    </lineage>
</organism>
<keyword evidence="2" id="KW-1185">Reference proteome</keyword>
<sequence>MISRSRAFQSLASRALVYLKNRSATAAAFSTVPSVSSGGDNSKSFHALSESQKIEILSAVKSLKNYKRSSTEVNERRRKLFGLLNSKQQKLAKDAGYLEKLDSIDDGIASNYKLINDAADYTVKKYGISQDDFNLLEKQEKPSTASGSNYRVIEALGHYTRDWTPGHVGLELLPVFEYVASQLELLIEYQQKKDTALVFPGSGLGRLAYEFSKGGYGAVFAIESSGLMNSLVDFNYSELPPTTQKENQAYTIYPHIHTNSDFYNTQSQLRTFEYKPVGSSHKPDALVNVNGDFLNFEIPARKKYKNIVVVSVFFLDTAENLIAYLDKISELSTPGDGVERGYWINAGPLKYGSAAQVELNADELAFVRDNMGWVTASSVYSVYDPLSLGNKTGLVGYLTDKESMWQGYYGLNLFTSSRKENKSYRDPNI</sequence>
<dbReference type="PANTHER" id="PTHR12303:SF11">
    <property type="entry name" value="AER338CP"/>
    <property type="match status" value="1"/>
</dbReference>
<dbReference type="RefSeq" id="XP_066827603.1">
    <property type="nucleotide sequence ID" value="XM_066976610.1"/>
</dbReference>
<dbReference type="Pfam" id="PF07942">
    <property type="entry name" value="CARME"/>
    <property type="match status" value="1"/>
</dbReference>
<dbReference type="EMBL" id="OZ022405">
    <property type="protein sequence ID" value="CAK9436107.1"/>
    <property type="molecule type" value="Genomic_DNA"/>
</dbReference>
<gene>
    <name evidence="1" type="ORF">LODBEIA_P06650</name>
</gene>
<dbReference type="Proteomes" id="UP001497383">
    <property type="component" value="Chromosome 1"/>
</dbReference>
<protein>
    <submittedName>
        <fullName evidence="1">Uncharacterized protein</fullName>
    </submittedName>
</protein>